<dbReference type="EMBL" id="CM007647">
    <property type="protein sequence ID" value="ONM11508.1"/>
    <property type="molecule type" value="Genomic_DNA"/>
</dbReference>
<gene>
    <name evidence="1" type="ORF">ZEAMMB73_Zm00001d034815</name>
</gene>
<evidence type="ECO:0000313" key="1">
    <source>
        <dbReference type="EMBL" id="ONM11508.1"/>
    </source>
</evidence>
<name>A0A1D6LBN3_MAIZE</name>
<dbReference type="AlphaFoldDB" id="A0A1D6LBN3"/>
<dbReference type="InParanoid" id="A0A1D6LBN3"/>
<organism evidence="1">
    <name type="scientific">Zea mays</name>
    <name type="common">Maize</name>
    <dbReference type="NCBI Taxonomy" id="4577"/>
    <lineage>
        <taxon>Eukaryota</taxon>
        <taxon>Viridiplantae</taxon>
        <taxon>Streptophyta</taxon>
        <taxon>Embryophyta</taxon>
        <taxon>Tracheophyta</taxon>
        <taxon>Spermatophyta</taxon>
        <taxon>Magnoliopsida</taxon>
        <taxon>Liliopsida</taxon>
        <taxon>Poales</taxon>
        <taxon>Poaceae</taxon>
        <taxon>PACMAD clade</taxon>
        <taxon>Panicoideae</taxon>
        <taxon>Andropogonodae</taxon>
        <taxon>Andropogoneae</taxon>
        <taxon>Tripsacinae</taxon>
        <taxon>Zea</taxon>
    </lineage>
</organism>
<dbReference type="PaxDb" id="4577-GRMZM2G150386_P01"/>
<sequence>MAGEEERKQVLLSYVVPTVSSWNTTTSSTTGSGSRMGHKRSRSVWARSAEEEDCRPNRVYLWFVVVFTSRVYTTILQDLGTDFLINGQMAKREATVVDRTRSPWRNHLSNGEWKRMDPVCPRKPEKGPGTVKKKVLVTNR</sequence>
<protein>
    <submittedName>
        <fullName evidence="1">Uncharacterized protein</fullName>
    </submittedName>
</protein>
<accession>A0A1D6LBN3</accession>
<reference evidence="1" key="1">
    <citation type="submission" date="2015-12" db="EMBL/GenBank/DDBJ databases">
        <title>Update maize B73 reference genome by single molecule sequencing technologies.</title>
        <authorList>
            <consortium name="Maize Genome Sequencing Project"/>
            <person name="Ware D."/>
        </authorList>
    </citation>
    <scope>NUCLEOTIDE SEQUENCE [LARGE SCALE GENOMIC DNA]</scope>
    <source>
        <tissue evidence="1">Seedling</tissue>
    </source>
</reference>
<proteinExistence type="predicted"/>